<proteinExistence type="predicted"/>
<organism evidence="1">
    <name type="scientific">uncultured Poseidoniia archaeon</name>
    <dbReference type="NCBI Taxonomy" id="1697135"/>
    <lineage>
        <taxon>Archaea</taxon>
        <taxon>Methanobacteriati</taxon>
        <taxon>Thermoplasmatota</taxon>
        <taxon>Candidatus Poseidoniia</taxon>
        <taxon>environmental samples</taxon>
    </lineage>
</organism>
<reference evidence="1" key="1">
    <citation type="submission" date="2014-11" db="EMBL/GenBank/DDBJ databases">
        <authorList>
            <person name="Zhu J."/>
            <person name="Qi W."/>
            <person name="Song R."/>
        </authorList>
    </citation>
    <scope>NUCLEOTIDE SEQUENCE</scope>
</reference>
<dbReference type="Gene3D" id="3.90.1530.10">
    <property type="entry name" value="Conserved hypothetical protein from pyrococcus furiosus pfu- 392566-001, ParB domain"/>
    <property type="match status" value="1"/>
</dbReference>
<reference evidence="1" key="2">
    <citation type="journal article" date="2015" name="ISME J.">
        <title>A new class of marine Euryarchaeota group II from the Mediterranean deep chlorophyll maximum.</title>
        <authorList>
            <person name="Martin-Cuadrado A.B."/>
            <person name="Garcia-Heredia I."/>
            <person name="Molto A.G."/>
            <person name="Lopez-Ubeda R."/>
            <person name="Kimes N."/>
            <person name="Lopez-Garcia P."/>
            <person name="Moreira D."/>
            <person name="Rodriguez-Valera F."/>
        </authorList>
    </citation>
    <scope>NUCLEOTIDE SEQUENCE</scope>
</reference>
<dbReference type="InterPro" id="IPR036086">
    <property type="entry name" value="ParB/Sulfiredoxin_sf"/>
</dbReference>
<sequence>MSLLALEEVVRAESRVVILAEHKVLKEHEETIKNNLNIRIKKMKKKGFYKPIIADYQTNVILDGHHKWNAAKEFGLSKVPTIFVDYFKDAGVQVDVWPECGKDSITKEEVIEMGLSENVFPPKTSKHSFDFEIPSLSIPLEKLRDE</sequence>
<name>A0A1B1TAH0_9ARCH</name>
<evidence type="ECO:0000313" key="1">
    <source>
        <dbReference type="EMBL" id="ANV79255.1"/>
    </source>
</evidence>
<accession>A0A1B1TAH0</accession>
<dbReference type="EMBL" id="KP211817">
    <property type="protein sequence ID" value="ANV79255.1"/>
    <property type="molecule type" value="Genomic_DNA"/>
</dbReference>
<dbReference type="SUPFAM" id="SSF110849">
    <property type="entry name" value="ParB/Sulfiredoxin"/>
    <property type="match status" value="1"/>
</dbReference>
<protein>
    <recommendedName>
        <fullName evidence="2">Transcriptional regulator</fullName>
    </recommendedName>
</protein>
<evidence type="ECO:0008006" key="2">
    <source>
        <dbReference type="Google" id="ProtNLM"/>
    </source>
</evidence>
<dbReference type="AlphaFoldDB" id="A0A1B1TAH0"/>